<dbReference type="AlphaFoldDB" id="A0A4D9CXU4"/>
<dbReference type="InterPro" id="IPR001683">
    <property type="entry name" value="PX_dom"/>
</dbReference>
<feature type="region of interest" description="Disordered" evidence="1">
    <location>
        <begin position="166"/>
        <end position="185"/>
    </location>
</feature>
<dbReference type="Pfam" id="PF00787">
    <property type="entry name" value="PX"/>
    <property type="match status" value="1"/>
</dbReference>
<sequence>MLRHHRHKGEKIIYVDGQIVHHSVDRIDSGGIVSFEILQGKVPCELTVVDYPGLTSYSLVIRGRPWACDTEQADGGEGGKKTVGLSGKLSIESVTISSVALLPLDTEKGGEDRKKRKTREDKLEDEVEEGEEETLLQSSSRGVVRSSGKAKVGAFYTLKTRWAATEGTGAEEGEQGANGRAGSKEKEHRFRFRDFDKLDVKIRSYFWGHHLASSLPRLPPKYLKALTAHTSPSFLEERRAALDEYMQRLQNFPYVQRNPDWQAFILGEPECSKEAMLACSFPVLLVIFFNLLFPPVTVAFVLPSPLATLNQRSVLCLRSTIQNFIGEILPTLDPTLKVTRVSVEDPSAERPVCGYLVEAEIYGPDVKKTYNQALKSGTLNANFPGFRKGVMPPHALVGVKLSAVTASIMDACRTAMEMHGLENFPANERKLRMKVPQSTEELAKDYEIGTDLTFACEIDAIGVPGKATSLDTTAEGEETDTKVG</sequence>
<dbReference type="SUPFAM" id="SSF64268">
    <property type="entry name" value="PX domain"/>
    <property type="match status" value="1"/>
</dbReference>
<evidence type="ECO:0000259" key="3">
    <source>
        <dbReference type="PROSITE" id="PS50195"/>
    </source>
</evidence>
<dbReference type="OrthoDB" id="203129at2759"/>
<evidence type="ECO:0000313" key="4">
    <source>
        <dbReference type="EMBL" id="TFJ83007.1"/>
    </source>
</evidence>
<feature type="compositionally biased region" description="Acidic residues" evidence="1">
    <location>
        <begin position="123"/>
        <end position="134"/>
    </location>
</feature>
<dbReference type="GO" id="GO:0006457">
    <property type="term" value="P:protein folding"/>
    <property type="evidence" value="ECO:0007669"/>
    <property type="project" value="InterPro"/>
</dbReference>
<dbReference type="Pfam" id="PF05697">
    <property type="entry name" value="Trigger_N"/>
    <property type="match status" value="1"/>
</dbReference>
<dbReference type="InterPro" id="IPR036611">
    <property type="entry name" value="Trigger_fac_ribosome-bd_sf"/>
</dbReference>
<keyword evidence="2" id="KW-1133">Transmembrane helix</keyword>
<reference evidence="4 5" key="1">
    <citation type="submission" date="2019-01" db="EMBL/GenBank/DDBJ databases">
        <title>Nuclear Genome Assembly of the Microalgal Biofuel strain Nannochloropsis salina CCMP1776.</title>
        <authorList>
            <person name="Hovde B."/>
        </authorList>
    </citation>
    <scope>NUCLEOTIDE SEQUENCE [LARGE SCALE GENOMIC DNA]</scope>
    <source>
        <strain evidence="4 5">CCMP1776</strain>
    </source>
</reference>
<dbReference type="PROSITE" id="PS50195">
    <property type="entry name" value="PX"/>
    <property type="match status" value="1"/>
</dbReference>
<dbReference type="CDD" id="cd06093">
    <property type="entry name" value="PX_domain"/>
    <property type="match status" value="1"/>
</dbReference>
<feature type="compositionally biased region" description="Basic and acidic residues" evidence="1">
    <location>
        <begin position="108"/>
        <end position="122"/>
    </location>
</feature>
<name>A0A4D9CXU4_9STRA</name>
<dbReference type="GO" id="GO:0015031">
    <property type="term" value="P:protein transport"/>
    <property type="evidence" value="ECO:0007669"/>
    <property type="project" value="InterPro"/>
</dbReference>
<dbReference type="SMART" id="SM00312">
    <property type="entry name" value="PX"/>
    <property type="match status" value="1"/>
</dbReference>
<keyword evidence="5" id="KW-1185">Reference proteome</keyword>
<dbReference type="Proteomes" id="UP000355283">
    <property type="component" value="Unassembled WGS sequence"/>
</dbReference>
<dbReference type="InterPro" id="IPR008881">
    <property type="entry name" value="Trigger_fac_ribosome-bd_bac"/>
</dbReference>
<gene>
    <name evidence="4" type="ORF">NSK_005695</name>
</gene>
<comment type="caution">
    <text evidence="4">The sequence shown here is derived from an EMBL/GenBank/DDBJ whole genome shotgun (WGS) entry which is preliminary data.</text>
</comment>
<dbReference type="EMBL" id="SDOX01000080">
    <property type="protein sequence ID" value="TFJ83007.1"/>
    <property type="molecule type" value="Genomic_DNA"/>
</dbReference>
<evidence type="ECO:0000256" key="1">
    <source>
        <dbReference type="SAM" id="MobiDB-lite"/>
    </source>
</evidence>
<dbReference type="InterPro" id="IPR036871">
    <property type="entry name" value="PX_dom_sf"/>
</dbReference>
<dbReference type="GO" id="GO:0035091">
    <property type="term" value="F:phosphatidylinositol binding"/>
    <property type="evidence" value="ECO:0007669"/>
    <property type="project" value="InterPro"/>
</dbReference>
<accession>A0A4D9CXU4</accession>
<dbReference type="Gene3D" id="3.30.1520.10">
    <property type="entry name" value="Phox-like domain"/>
    <property type="match status" value="1"/>
</dbReference>
<feature type="domain" description="PX" evidence="3">
    <location>
        <begin position="134"/>
        <end position="272"/>
    </location>
</feature>
<keyword evidence="2" id="KW-0812">Transmembrane</keyword>
<organism evidence="4 5">
    <name type="scientific">Nannochloropsis salina CCMP1776</name>
    <dbReference type="NCBI Taxonomy" id="1027361"/>
    <lineage>
        <taxon>Eukaryota</taxon>
        <taxon>Sar</taxon>
        <taxon>Stramenopiles</taxon>
        <taxon>Ochrophyta</taxon>
        <taxon>Eustigmatophyceae</taxon>
        <taxon>Eustigmatales</taxon>
        <taxon>Monodopsidaceae</taxon>
        <taxon>Microchloropsis</taxon>
        <taxon>Microchloropsis salina</taxon>
    </lineage>
</organism>
<feature type="transmembrane region" description="Helical" evidence="2">
    <location>
        <begin position="281"/>
        <end position="302"/>
    </location>
</feature>
<keyword evidence="2" id="KW-0472">Membrane</keyword>
<proteinExistence type="predicted"/>
<feature type="region of interest" description="Disordered" evidence="1">
    <location>
        <begin position="108"/>
        <end position="140"/>
    </location>
</feature>
<evidence type="ECO:0000256" key="2">
    <source>
        <dbReference type="SAM" id="Phobius"/>
    </source>
</evidence>
<protein>
    <recommendedName>
        <fullName evidence="3">PX domain-containing protein</fullName>
    </recommendedName>
</protein>
<evidence type="ECO:0000313" key="5">
    <source>
        <dbReference type="Proteomes" id="UP000355283"/>
    </source>
</evidence>
<dbReference type="SUPFAM" id="SSF102735">
    <property type="entry name" value="Trigger factor ribosome-binding domain"/>
    <property type="match status" value="1"/>
</dbReference>